<proteinExistence type="predicted"/>
<name>A0ABP1YTN2_YERAL</name>
<protein>
    <submittedName>
        <fullName evidence="1">Uncharacterized protein</fullName>
    </submittedName>
</protein>
<organism evidence="1 2">
    <name type="scientific">Yersinia aldovae</name>
    <dbReference type="NCBI Taxonomy" id="29483"/>
    <lineage>
        <taxon>Bacteria</taxon>
        <taxon>Pseudomonadati</taxon>
        <taxon>Pseudomonadota</taxon>
        <taxon>Gammaproteobacteria</taxon>
        <taxon>Enterobacterales</taxon>
        <taxon>Yersiniaceae</taxon>
        <taxon>Yersinia</taxon>
    </lineage>
</organism>
<comment type="caution">
    <text evidence="1">The sequence shown here is derived from an EMBL/GenBank/DDBJ whole genome shotgun (WGS) entry which is preliminary data.</text>
</comment>
<evidence type="ECO:0000313" key="2">
    <source>
        <dbReference type="Proteomes" id="UP000038647"/>
    </source>
</evidence>
<keyword evidence="2" id="KW-1185">Reference proteome</keyword>
<accession>A0ABP1YTN2</accession>
<gene>
    <name evidence="1" type="ORF">ERS137966_03196</name>
</gene>
<dbReference type="EMBL" id="CQEH01000016">
    <property type="protein sequence ID" value="CNL42542.1"/>
    <property type="molecule type" value="Genomic_DNA"/>
</dbReference>
<sequence>MKNNNYQIWTVKLASNHDGYQKVGFRKPDCYTNHTVIEVDMTKFIHYCDKNSGIKMVPTVNLWEKNKIEGIKEFLSPPKKSEYYPEMPIVAFIIIHKMTIERKFLFFKKEVMTVEKFVGFTNGRHRTRYLQFAGAKKMWVLCPNIYCNDLIEYCGADNSQ</sequence>
<dbReference type="Proteomes" id="UP000038647">
    <property type="component" value="Unassembled WGS sequence"/>
</dbReference>
<dbReference type="Pfam" id="PF22162">
    <property type="entry name" value="PFIN"/>
    <property type="match status" value="1"/>
</dbReference>
<dbReference type="RefSeq" id="WP_049604219.1">
    <property type="nucleotide sequence ID" value="NZ_CABHPY010000121.1"/>
</dbReference>
<dbReference type="InterPro" id="IPR054044">
    <property type="entry name" value="PFIN"/>
</dbReference>
<reference evidence="1 2" key="1">
    <citation type="submission" date="2015-03" db="EMBL/GenBank/DDBJ databases">
        <authorList>
            <consortium name="Pathogen Informatics"/>
            <person name="Murphy D."/>
        </authorList>
    </citation>
    <scope>NUCLEOTIDE SEQUENCE [LARGE SCALE GENOMIC DNA]</scope>
    <source>
        <strain evidence="1 2">IP08791</strain>
    </source>
</reference>
<evidence type="ECO:0000313" key="1">
    <source>
        <dbReference type="EMBL" id="CNL42542.1"/>
    </source>
</evidence>